<reference evidence="3 4" key="1">
    <citation type="submission" date="2016-03" db="EMBL/GenBank/DDBJ databases">
        <authorList>
            <person name="Ploux O."/>
        </authorList>
    </citation>
    <scope>NUCLEOTIDE SEQUENCE [LARGE SCALE GENOMIC DNA]</scope>
    <source>
        <strain evidence="3 4">UAMH 11012</strain>
    </source>
</reference>
<dbReference type="OrthoDB" id="21416at2759"/>
<keyword evidence="1" id="KW-0677">Repeat</keyword>
<dbReference type="SUPFAM" id="SSF52540">
    <property type="entry name" value="P-loop containing nucleoside triphosphate hydrolases"/>
    <property type="match status" value="1"/>
</dbReference>
<dbReference type="PANTHER" id="PTHR10039:SF14">
    <property type="entry name" value="NACHT DOMAIN-CONTAINING PROTEIN"/>
    <property type="match status" value="1"/>
</dbReference>
<name>A0A1L7XNU8_9HELO</name>
<evidence type="ECO:0000256" key="1">
    <source>
        <dbReference type="ARBA" id="ARBA00022737"/>
    </source>
</evidence>
<dbReference type="EMBL" id="FJOG01000039">
    <property type="protein sequence ID" value="CZR66740.1"/>
    <property type="molecule type" value="Genomic_DNA"/>
</dbReference>
<dbReference type="Pfam" id="PF24883">
    <property type="entry name" value="NPHP3_N"/>
    <property type="match status" value="1"/>
</dbReference>
<keyword evidence="4" id="KW-1185">Reference proteome</keyword>
<dbReference type="Gene3D" id="3.40.50.300">
    <property type="entry name" value="P-loop containing nucleotide triphosphate hydrolases"/>
    <property type="match status" value="1"/>
</dbReference>
<dbReference type="InterPro" id="IPR036770">
    <property type="entry name" value="Ankyrin_rpt-contain_sf"/>
</dbReference>
<dbReference type="InterPro" id="IPR056884">
    <property type="entry name" value="NPHP3-like_N"/>
</dbReference>
<proteinExistence type="predicted"/>
<protein>
    <recommendedName>
        <fullName evidence="2">Nephrocystin 3-like N-terminal domain-containing protein</fullName>
    </recommendedName>
</protein>
<evidence type="ECO:0000313" key="3">
    <source>
        <dbReference type="EMBL" id="CZR66740.1"/>
    </source>
</evidence>
<feature type="domain" description="Nephrocystin 3-like N-terminal" evidence="2">
    <location>
        <begin position="130"/>
        <end position="307"/>
    </location>
</feature>
<dbReference type="Proteomes" id="UP000184330">
    <property type="component" value="Unassembled WGS sequence"/>
</dbReference>
<dbReference type="Gene3D" id="1.25.40.20">
    <property type="entry name" value="Ankyrin repeat-containing domain"/>
    <property type="match status" value="1"/>
</dbReference>
<dbReference type="InterPro" id="IPR027417">
    <property type="entry name" value="P-loop_NTPase"/>
</dbReference>
<sequence>MKHHTHVIPTNQHREVAAQESCKASGLLADALRLIDNAEEASCQAQVQVGDQHVGNQMNTYTFNTDSVVVHVRDNQQPAARHRILNILAKFSNVIRAANPPNLYPFFRQAFKLFEYKLDFDDKAKQILDGTCKWFLCCKPIENWIQGQSYNILWITGSPGVGKTTLVINFIKDYDAILRHSGQLDKHATIYSLCASQENDTASKIICVAIHQLLKRFPDSRLPELAMLASECGLSTVAESQANQGDVWSARADFLWAYFCELIRVSGLETIFLIVDGLDECDGENQEKLLGLLEQGHSNLRVLITSRPLENITVFISRRKSLRILKHLDLHDKESDINADITRFIEAELERIGELRGYTTYQKDLAISGLKNGITGVFLPVVLILRELELSFSSDLESILDETANRLDALNSLYETLLLRLPARVLRKRSTILMCLLYSYRPFQVAELAYLCGYKDEGVSNGEESSTQEIGITKYQGLRNDIRLLSPILRVRASDDTVQFFHSSARTFIVERSSSSGPWQHFIASRPEGHYELAVSCLDTIIKACASIKQKAPHPWEDEIAAKEAELLRLHVFLAYAQRFWASHVKQAYYFGAETQNSKLSAVPPKFDFLSLFSNGGRVRDPSVLTTAARSGDLDLFKGIMENYELLDLESPLFSQILEVAVSSGQPEVVKFIQSKRQTDIRFSQTAGGVLTTAARSGDLDLFKGIMENYELLDLESPLFSQILEVAVSSGQPEVVKFIQSKRQTDIREFENALINAVHKDDMKVTNVLLECWNAEIKDVQGLNVLHSIASRTNVNGSLFMQISSLLQQRGLNINAKDKIGNTVLHHLSWNKSLGKTDLLKKMILGGVDPAVRNELEELPLHFAAARLDFEAFDYLLSVSEQSLRSGAGGDSGSSMIQSSKNSEPGRFLSRGYSTPLHWVAHRGASEDGVRIIKCLLSRGFQLTDATKSGRTPLSLALENVGSFSNLYSVATRIDGIDTFAVSRMGFGHRACFVFCTACMDRFGIRVSRQNRNPTVGDRAFIVFTVESFMPQYNCEHWRDFPSEIVEVAEEEARELYKVSERR</sequence>
<dbReference type="STRING" id="576137.A0A1L7XNU8"/>
<dbReference type="SUPFAM" id="SSF48403">
    <property type="entry name" value="Ankyrin repeat"/>
    <property type="match status" value="1"/>
</dbReference>
<dbReference type="PANTHER" id="PTHR10039">
    <property type="entry name" value="AMELOGENIN"/>
    <property type="match status" value="1"/>
</dbReference>
<evidence type="ECO:0000313" key="4">
    <source>
        <dbReference type="Proteomes" id="UP000184330"/>
    </source>
</evidence>
<evidence type="ECO:0000259" key="2">
    <source>
        <dbReference type="Pfam" id="PF24883"/>
    </source>
</evidence>
<dbReference type="InterPro" id="IPR002110">
    <property type="entry name" value="Ankyrin_rpt"/>
</dbReference>
<gene>
    <name evidence="3" type="ORF">PAC_16641</name>
</gene>
<organism evidence="3 4">
    <name type="scientific">Phialocephala subalpina</name>
    <dbReference type="NCBI Taxonomy" id="576137"/>
    <lineage>
        <taxon>Eukaryota</taxon>
        <taxon>Fungi</taxon>
        <taxon>Dikarya</taxon>
        <taxon>Ascomycota</taxon>
        <taxon>Pezizomycotina</taxon>
        <taxon>Leotiomycetes</taxon>
        <taxon>Helotiales</taxon>
        <taxon>Mollisiaceae</taxon>
        <taxon>Phialocephala</taxon>
        <taxon>Phialocephala fortinii species complex</taxon>
    </lineage>
</organism>
<dbReference type="AlphaFoldDB" id="A0A1L7XNU8"/>
<accession>A0A1L7XNU8</accession>
<dbReference type="SMART" id="SM00248">
    <property type="entry name" value="ANK"/>
    <property type="match status" value="7"/>
</dbReference>